<dbReference type="InterPro" id="IPR002938">
    <property type="entry name" value="FAD-bd"/>
</dbReference>
<name>A0A3B1CP06_9ZZZZ</name>
<accession>A0A3B1CP06</accession>
<reference evidence="3" key="1">
    <citation type="submission" date="2018-06" db="EMBL/GenBank/DDBJ databases">
        <authorList>
            <person name="Zhirakovskaya E."/>
        </authorList>
    </citation>
    <scope>NUCLEOTIDE SEQUENCE</scope>
</reference>
<feature type="domain" description="FAD-binding" evidence="2">
    <location>
        <begin position="6"/>
        <end position="346"/>
    </location>
</feature>
<dbReference type="SUPFAM" id="SSF51905">
    <property type="entry name" value="FAD/NAD(P)-binding domain"/>
    <property type="match status" value="1"/>
</dbReference>
<dbReference type="AlphaFoldDB" id="A0A3B1CP06"/>
<gene>
    <name evidence="3" type="ORF">MNBD_NITROSPIRAE01-2121</name>
</gene>
<keyword evidence="1" id="KW-0560">Oxidoreductase</keyword>
<protein>
    <submittedName>
        <fullName evidence="3">Monooxygenase, FAD-binding</fullName>
    </submittedName>
</protein>
<evidence type="ECO:0000256" key="1">
    <source>
        <dbReference type="ARBA" id="ARBA00023002"/>
    </source>
</evidence>
<keyword evidence="3" id="KW-0503">Monooxygenase</keyword>
<dbReference type="InterPro" id="IPR036188">
    <property type="entry name" value="FAD/NAD-bd_sf"/>
</dbReference>
<dbReference type="InterPro" id="IPR050631">
    <property type="entry name" value="PheA/TfdB_FAD_monoxygenase"/>
</dbReference>
<evidence type="ECO:0000313" key="3">
    <source>
        <dbReference type="EMBL" id="VAX30042.1"/>
    </source>
</evidence>
<evidence type="ECO:0000259" key="2">
    <source>
        <dbReference type="Pfam" id="PF01494"/>
    </source>
</evidence>
<organism evidence="3">
    <name type="scientific">hydrothermal vent metagenome</name>
    <dbReference type="NCBI Taxonomy" id="652676"/>
    <lineage>
        <taxon>unclassified sequences</taxon>
        <taxon>metagenomes</taxon>
        <taxon>ecological metagenomes</taxon>
    </lineage>
</organism>
<dbReference type="PANTHER" id="PTHR43476:SF5">
    <property type="entry name" value="FAD-DEPENDENT MONOOXYGENASE"/>
    <property type="match status" value="1"/>
</dbReference>
<dbReference type="Pfam" id="PF01494">
    <property type="entry name" value="FAD_binding_3"/>
    <property type="match status" value="1"/>
</dbReference>
<proteinExistence type="predicted"/>
<dbReference type="PRINTS" id="PR00420">
    <property type="entry name" value="RNGMNOXGNASE"/>
</dbReference>
<dbReference type="PANTHER" id="PTHR43476">
    <property type="entry name" value="3-(3-HYDROXY-PHENYL)PROPIONATE/3-HYDROXYCINNAMIC ACID HYDROXYLASE"/>
    <property type="match status" value="1"/>
</dbReference>
<dbReference type="Gene3D" id="3.50.50.60">
    <property type="entry name" value="FAD/NAD(P)-binding domain"/>
    <property type="match status" value="1"/>
</dbReference>
<sequence>MASKKYDILVIGGGTGGLVLALTLAQKGFQVAILDRQTHPMPLPRGEILQPNGLKILDHLGLLNALLKTDVHLNKKVHFYQTSGTHLCTVDYSTLPAPYNYSLILLPEVLQKILLEEVDSTPNIHTHWGTSFESLTWQGTQVTGLTATQNGRTINFKCSILVGSDGAASKVRNALQLPYQAHVYKGGYVTMLVDRPQGFENDARYYLGKEQIFGAFPVSKNKIYLFYLLPTDKLAAVKKHGLQGFKTEMLSLHPEIAALFSEPLHAISSWDQTAYMRCFRVRCRSWVNHGAALLGDAAHAMNPHIAQGRNAAMDDACVLAETIEHCFRTNDFSQEALKHYEQNRRKDIKILQGLGDEMVFFWNAGAPPLVWLRDRVFKKVQQRQHLHDKLLRTVAGLQLKRFNLQDRWHAIRP</sequence>
<dbReference type="GO" id="GO:0004497">
    <property type="term" value="F:monooxygenase activity"/>
    <property type="evidence" value="ECO:0007669"/>
    <property type="project" value="UniProtKB-KW"/>
</dbReference>
<dbReference type="EMBL" id="UOGF01000058">
    <property type="protein sequence ID" value="VAX30042.1"/>
    <property type="molecule type" value="Genomic_DNA"/>
</dbReference>
<dbReference type="GO" id="GO:0071949">
    <property type="term" value="F:FAD binding"/>
    <property type="evidence" value="ECO:0007669"/>
    <property type="project" value="InterPro"/>
</dbReference>